<dbReference type="AlphaFoldDB" id="A0A2S7WGM0"/>
<protein>
    <submittedName>
        <fullName evidence="1">Uncharacterized protein</fullName>
    </submittedName>
</protein>
<name>A0A2S7WGM0_9FLAO</name>
<sequence length="176" mass="20053">MKSQILNIRISDSLKKDLDTLSEMNGESISDITRKALQGFVSNQLSSKSAIINDLEQDLDSEDKTWFSLSKTISTIHNNGRWLSESETIEIYNEILELMDDARSDNDTKEAYLNSFKKSKRELNKLGLAMCLYLEDLINPQDGFNNFSYKSFSAFLKHLMCEILEGIIILKVPNNG</sequence>
<keyword evidence="2" id="KW-1185">Reference proteome</keyword>
<gene>
    <name evidence="1" type="ORF">BTO16_10840</name>
</gene>
<evidence type="ECO:0000313" key="1">
    <source>
        <dbReference type="EMBL" id="PQJ76402.1"/>
    </source>
</evidence>
<dbReference type="Proteomes" id="UP000239068">
    <property type="component" value="Unassembled WGS sequence"/>
</dbReference>
<dbReference type="EMBL" id="MSCM01000002">
    <property type="protein sequence ID" value="PQJ76402.1"/>
    <property type="molecule type" value="Genomic_DNA"/>
</dbReference>
<evidence type="ECO:0000313" key="2">
    <source>
        <dbReference type="Proteomes" id="UP000239068"/>
    </source>
</evidence>
<comment type="caution">
    <text evidence="1">The sequence shown here is derived from an EMBL/GenBank/DDBJ whole genome shotgun (WGS) entry which is preliminary data.</text>
</comment>
<organism evidence="1 2">
    <name type="scientific">Polaribacter glomeratus</name>
    <dbReference type="NCBI Taxonomy" id="102"/>
    <lineage>
        <taxon>Bacteria</taxon>
        <taxon>Pseudomonadati</taxon>
        <taxon>Bacteroidota</taxon>
        <taxon>Flavobacteriia</taxon>
        <taxon>Flavobacteriales</taxon>
        <taxon>Flavobacteriaceae</taxon>
    </lineage>
</organism>
<reference evidence="1 2" key="1">
    <citation type="submission" date="2016-12" db="EMBL/GenBank/DDBJ databases">
        <title>Trade-off between light-utilization and light-protection in marine flavobacteria.</title>
        <authorList>
            <person name="Kumagai Y."/>
            <person name="Yoshizawa S."/>
            <person name="Kogure K."/>
            <person name="Iwasaki W."/>
        </authorList>
    </citation>
    <scope>NUCLEOTIDE SEQUENCE [LARGE SCALE GENOMIC DNA]</scope>
    <source>
        <strain evidence="1 2">ATCC 43844</strain>
    </source>
</reference>
<proteinExistence type="predicted"/>
<accession>A0A2S7WGM0</accession>
<dbReference type="RefSeq" id="WP_105021709.1">
    <property type="nucleotide sequence ID" value="NZ_MSCM01000002.1"/>
</dbReference>